<dbReference type="SUPFAM" id="SSF52047">
    <property type="entry name" value="RNI-like"/>
    <property type="match status" value="1"/>
</dbReference>
<proteinExistence type="predicted"/>
<organism evidence="1 2">
    <name type="scientific">Conidiobolus coronatus (strain ATCC 28846 / CBS 209.66 / NRRL 28638)</name>
    <name type="common">Delacroixia coronata</name>
    <dbReference type="NCBI Taxonomy" id="796925"/>
    <lineage>
        <taxon>Eukaryota</taxon>
        <taxon>Fungi</taxon>
        <taxon>Fungi incertae sedis</taxon>
        <taxon>Zoopagomycota</taxon>
        <taxon>Entomophthoromycotina</taxon>
        <taxon>Entomophthoromycetes</taxon>
        <taxon>Entomophthorales</taxon>
        <taxon>Ancylistaceae</taxon>
        <taxon>Conidiobolus</taxon>
    </lineage>
</organism>
<evidence type="ECO:0000313" key="2">
    <source>
        <dbReference type="Proteomes" id="UP000070444"/>
    </source>
</evidence>
<dbReference type="AlphaFoldDB" id="A0A137NWV4"/>
<dbReference type="Proteomes" id="UP000070444">
    <property type="component" value="Unassembled WGS sequence"/>
</dbReference>
<keyword evidence="2" id="KW-1185">Reference proteome</keyword>
<name>A0A137NWV4_CONC2</name>
<evidence type="ECO:0008006" key="3">
    <source>
        <dbReference type="Google" id="ProtNLM"/>
    </source>
</evidence>
<dbReference type="InterPro" id="IPR032675">
    <property type="entry name" value="LRR_dom_sf"/>
</dbReference>
<dbReference type="Gene3D" id="3.80.10.10">
    <property type="entry name" value="Ribonuclease Inhibitor"/>
    <property type="match status" value="1"/>
</dbReference>
<reference evidence="1 2" key="1">
    <citation type="journal article" date="2015" name="Genome Biol. Evol.">
        <title>Phylogenomic analyses indicate that early fungi evolved digesting cell walls of algal ancestors of land plants.</title>
        <authorList>
            <person name="Chang Y."/>
            <person name="Wang S."/>
            <person name="Sekimoto S."/>
            <person name="Aerts A.L."/>
            <person name="Choi C."/>
            <person name="Clum A."/>
            <person name="LaButti K.M."/>
            <person name="Lindquist E.A."/>
            <person name="Yee Ngan C."/>
            <person name="Ohm R.A."/>
            <person name="Salamov A.A."/>
            <person name="Grigoriev I.V."/>
            <person name="Spatafora J.W."/>
            <person name="Berbee M.L."/>
        </authorList>
    </citation>
    <scope>NUCLEOTIDE SEQUENCE [LARGE SCALE GENOMIC DNA]</scope>
    <source>
        <strain evidence="1 2">NRRL 28638</strain>
    </source>
</reference>
<gene>
    <name evidence="1" type="ORF">CONCODRAFT_19837</name>
</gene>
<evidence type="ECO:0000313" key="1">
    <source>
        <dbReference type="EMBL" id="KXN67114.1"/>
    </source>
</evidence>
<accession>A0A137NWV4</accession>
<protein>
    <recommendedName>
        <fullName evidence="3">RNI-like protein</fullName>
    </recommendedName>
</protein>
<sequence>MDINQTKEGKTSDLIELSKCCKSYRKQLELRILESLDLHTWKDNNYQIYDELKESLKLEEVLEFLKTDLSSKLKFVKKFNLDCEIDCTFARIFVKLLPNIKSLRFEGFDDFDCCLKEGSVSIIKDMEHLEHVFFRSIKEKISDYYIKKQIFPKSIKSVRSNCIFGSIFAEDELTIYEIIDASYISLCSLTILTNRMLQRLACGMPNLLEVAIENKYTLDTSKLVVFLEANPQLRKLSIRLYRFSEEIFKYILSCKYLECLSVISDRWERLEINNLPSNYSIKYLKIYCEQFAPLTLHLINACNILKTLEFVHIREFYYLDWSKFKRRINILKLFGNSSGLGIINEIDNLKSFNQIHLKYDYSINEEICNYNLDKLNNYKLIRLISKDFIFKLIN</sequence>
<dbReference type="EMBL" id="KQ964659">
    <property type="protein sequence ID" value="KXN67114.1"/>
    <property type="molecule type" value="Genomic_DNA"/>
</dbReference>